<dbReference type="FunFam" id="2.160.20.10:FF:000049">
    <property type="entry name" value="Putative exo-beta-1,3-glucanase"/>
    <property type="match status" value="1"/>
</dbReference>
<dbReference type="InterPro" id="IPR011050">
    <property type="entry name" value="Pectin_lyase_fold/virulence"/>
</dbReference>
<dbReference type="OrthoDB" id="1046782at2759"/>
<feature type="domain" description="Rhamnogalacturonase A/B/Epimerase-like pectate lyase" evidence="2">
    <location>
        <begin position="420"/>
        <end position="489"/>
    </location>
</feature>
<dbReference type="CDD" id="cd23668">
    <property type="entry name" value="GH55_beta13glucanase-like"/>
    <property type="match status" value="1"/>
</dbReference>
<dbReference type="GO" id="GO:0004650">
    <property type="term" value="F:polygalacturonase activity"/>
    <property type="evidence" value="ECO:0007669"/>
    <property type="project" value="InterPro"/>
</dbReference>
<dbReference type="AlphaFoldDB" id="F8PBT8"/>
<dbReference type="PANTHER" id="PTHR33928">
    <property type="entry name" value="POLYGALACTURONASE QRT3"/>
    <property type="match status" value="1"/>
</dbReference>
<dbReference type="InterPro" id="IPR024535">
    <property type="entry name" value="RHGA/B-epi-like_pectate_lyase"/>
</dbReference>
<accession>F8PBT8</accession>
<dbReference type="EMBL" id="GL945443">
    <property type="protein sequence ID" value="EGO19725.1"/>
    <property type="molecule type" value="Genomic_DNA"/>
</dbReference>
<name>F8PBT8_SERL9</name>
<keyword evidence="1" id="KW-0732">Signal</keyword>
<dbReference type="HOGENOM" id="CLU_002540_2_2_1"/>
<feature type="signal peptide" evidence="1">
    <location>
        <begin position="1"/>
        <end position="22"/>
    </location>
</feature>
<organism>
    <name type="scientific">Serpula lacrymans var. lacrymans (strain S7.9)</name>
    <name type="common">Dry rot fungus</name>
    <dbReference type="NCBI Taxonomy" id="578457"/>
    <lineage>
        <taxon>Eukaryota</taxon>
        <taxon>Fungi</taxon>
        <taxon>Dikarya</taxon>
        <taxon>Basidiomycota</taxon>
        <taxon>Agaricomycotina</taxon>
        <taxon>Agaricomycetes</taxon>
        <taxon>Agaricomycetidae</taxon>
        <taxon>Boletales</taxon>
        <taxon>Coniophorineae</taxon>
        <taxon>Serpulaceae</taxon>
        <taxon>Serpula</taxon>
    </lineage>
</organism>
<dbReference type="Pfam" id="PF12708">
    <property type="entry name" value="Pect-lyase_RHGA_epim"/>
    <property type="match status" value="2"/>
</dbReference>
<proteinExistence type="predicted"/>
<dbReference type="Gene3D" id="2.160.20.10">
    <property type="entry name" value="Single-stranded right-handed beta-helix, Pectin lyase-like"/>
    <property type="match status" value="2"/>
</dbReference>
<dbReference type="KEGG" id="sla:SERLADRAFT_453666"/>
<dbReference type="PANTHER" id="PTHR33928:SF2">
    <property type="entry name" value="PECTATE LYASE SUPERFAMILY PROTEIN DOMAIN-CONTAINING PROTEIN-RELATED"/>
    <property type="match status" value="1"/>
</dbReference>
<protein>
    <submittedName>
        <fullName evidence="3">Glycoside hydrolase family 55 protein</fullName>
    </submittedName>
</protein>
<feature type="domain" description="Rhamnogalacturonase A/B/Epimerase-like pectate lyase" evidence="2">
    <location>
        <begin position="65"/>
        <end position="291"/>
    </location>
</feature>
<dbReference type="InterPro" id="IPR012334">
    <property type="entry name" value="Pectin_lyas_fold"/>
</dbReference>
<feature type="chain" id="PRO_5003376676" evidence="1">
    <location>
        <begin position="23"/>
        <end position="781"/>
    </location>
</feature>
<dbReference type="Proteomes" id="UP000008064">
    <property type="component" value="Unassembled WGS sequence"/>
</dbReference>
<dbReference type="GeneID" id="18816946"/>
<reference evidence="3" key="1">
    <citation type="submission" date="2011-04" db="EMBL/GenBank/DDBJ databases">
        <title>Evolution of plant cell wall degrading machinery underlies the functional diversity of forest fungi.</title>
        <authorList>
            <consortium name="US DOE Joint Genome Institute (JGI-PGF)"/>
            <person name="Eastwood D.C."/>
            <person name="Floudas D."/>
            <person name="Binder M."/>
            <person name="Majcherczyk A."/>
            <person name="Schneider P."/>
            <person name="Aerts A."/>
            <person name="Asiegbu F.O."/>
            <person name="Baker S.E."/>
            <person name="Barry K."/>
            <person name="Bendiksby M."/>
            <person name="Blumentritt M."/>
            <person name="Coutinho P.M."/>
            <person name="Cullen D."/>
            <person name="Cullen D."/>
            <person name="Gathman A."/>
            <person name="Goodell B."/>
            <person name="Henrissat B."/>
            <person name="Ihrmark K."/>
            <person name="Kauserud H."/>
            <person name="Kohler A."/>
            <person name="LaButti K."/>
            <person name="Lapidus A."/>
            <person name="Lavin J.L."/>
            <person name="Lee Y.-H."/>
            <person name="Lindquist E."/>
            <person name="Lilly W."/>
            <person name="Lucas S."/>
            <person name="Morin E."/>
            <person name="Murat C."/>
            <person name="Oguiza J.A."/>
            <person name="Park J."/>
            <person name="Pisabarro A.G."/>
            <person name="Riley R."/>
            <person name="Rosling A."/>
            <person name="Salamov A."/>
            <person name="Schmidt O."/>
            <person name="Schmutz J."/>
            <person name="Skrede I."/>
            <person name="Stenlid J."/>
            <person name="Wiebenga A."/>
            <person name="Xie X."/>
            <person name="Kues U."/>
            <person name="Hibbett D.S."/>
            <person name="Hoffmeister D."/>
            <person name="Hogberg N."/>
            <person name="Martin F."/>
            <person name="Grigoriev I.V."/>
            <person name="Watkinson S.C."/>
        </authorList>
    </citation>
    <scope>NUCLEOTIDE SEQUENCE</scope>
    <source>
        <strain evidence="3">S7.9</strain>
    </source>
</reference>
<evidence type="ECO:0000313" key="3">
    <source>
        <dbReference type="EMBL" id="EGO19725.1"/>
    </source>
</evidence>
<dbReference type="RefSeq" id="XP_007323858.1">
    <property type="nucleotide sequence ID" value="XM_007323796.1"/>
</dbReference>
<sequence length="781" mass="81197">MLSNVVLIVLSTILGSTTSVSALGSSCSAPLGAGTAAATDPFWLENMTHQGTSAFNPTPSTYEVFRNVKTFGAKGDGVTDDTAAINAAMTSGNRCGSTSCGSSTLTPAIVYFPSGTYVVSSAIDMYYYTQMIGDAKNPPTLLASAAFSGFAVIDSDPYIPGGSGAQWFVNQDNFYRSIRNLVIDLRQMPASAPAVGLHWQVSQATSLMNIVVEMSTAPGNTHEGMFMENGSGGFMGDLVFNGGNYGINVGNQQFTVRNLTINNAQTAVFGIWNWGWTWQGVTINDCQIGFDLTTGGVTEDTQTVGSQAIVDAVINNTPIFLRSSNSSDGKLAGSLVLNNIQLNNVTTAVGVVGGADVLAGGTTTIASWGQGDVYTGTSGTSTFTQGTIASSTKPSALLDSTGKVFGKTHPQYAEYATSQFVSVKSSGAKGDGKTDDTAAIQAVFDQYAGCKIIFFDAGAYYVTDTISIPAGSQVVGEAWSVILAGGTGFADQTTPKVVVQAGASGSSGVLEITDMLLSTAGPSPGAIMLEWNVADPSGQQGAAGLWDTHLRLGGAVGTNMQSGQCLNGTVNAACQAAFMGIHLTNSSTAYFEGTWVWTADHDLDATGSPQTSVFTGRGILSESAGPVWFIGTASEHSSLYQYNLAGAKNHWIGFAQTESPYYQPSPAAPAPFSTDSAYSDPSFSSSQTSAWGMYVQSSSDITLFGAGFYSFYENYVQDCLNTTNCQDQIFNMDSASASSMNVYALSTVGVVTELSVADAGVIKAAQNPDGLQDTATSWSSS</sequence>
<dbReference type="SUPFAM" id="SSF51126">
    <property type="entry name" value="Pectin lyase-like"/>
    <property type="match status" value="2"/>
</dbReference>
<gene>
    <name evidence="3" type="ORF">SERLADRAFT_453666</name>
</gene>
<keyword evidence="3" id="KW-0378">Hydrolase</keyword>
<evidence type="ECO:0000256" key="1">
    <source>
        <dbReference type="SAM" id="SignalP"/>
    </source>
</evidence>
<dbReference type="InterPro" id="IPR039279">
    <property type="entry name" value="QRT3-like"/>
</dbReference>
<evidence type="ECO:0000259" key="2">
    <source>
        <dbReference type="Pfam" id="PF12708"/>
    </source>
</evidence>